<dbReference type="EMBL" id="FOKU01000013">
    <property type="protein sequence ID" value="SFC53274.1"/>
    <property type="molecule type" value="Genomic_DNA"/>
</dbReference>
<dbReference type="Proteomes" id="UP000198940">
    <property type="component" value="Unassembled WGS sequence"/>
</dbReference>
<sequence>MPRFGQIITLFTDRIFMRKGLLVPIVFFLFSYMSYAQVGVGTQSPNESAQLDVVAGDRGVLLPRVQLTGRNDLTTISSGNVESLLVFNTAITSDLTPGYYYWHNNIWNRISIEGEGGSGNVGTGSGLPNDGINDPIGPTDGNIYIDTDTGNTYVYDETTGSWEIVGSHVVSPDVNNLIVEDSNGLAFLSVEAIIAAGVDTNTTNSTFSIVGTDLVIEDSEGNTV</sequence>
<keyword evidence="2" id="KW-1185">Reference proteome</keyword>
<proteinExistence type="predicted"/>
<name>A0A1I1JXG7_9FLAO</name>
<gene>
    <name evidence="1" type="ORF">SAMN04487891_1131</name>
</gene>
<reference evidence="1 2" key="1">
    <citation type="submission" date="2016-10" db="EMBL/GenBank/DDBJ databases">
        <authorList>
            <person name="Varghese N."/>
            <person name="Submissions S."/>
        </authorList>
    </citation>
    <scope>NUCLEOTIDE SEQUENCE [LARGE SCALE GENOMIC DNA]</scope>
    <source>
        <strain evidence="1 2">DSM 26351</strain>
    </source>
</reference>
<comment type="caution">
    <text evidence="1">The sequence shown here is derived from an EMBL/GenBank/DDBJ whole genome shotgun (WGS) entry which is preliminary data.</text>
</comment>
<accession>A0A1I1JXG7</accession>
<protein>
    <submittedName>
        <fullName evidence="1">Uncharacterized protein</fullName>
    </submittedName>
</protein>
<organism evidence="1 2">
    <name type="scientific">Flagellimonas taeanensis</name>
    <dbReference type="NCBI Taxonomy" id="1005926"/>
    <lineage>
        <taxon>Bacteria</taxon>
        <taxon>Pseudomonadati</taxon>
        <taxon>Bacteroidota</taxon>
        <taxon>Flavobacteriia</taxon>
        <taxon>Flavobacteriales</taxon>
        <taxon>Flavobacteriaceae</taxon>
        <taxon>Flagellimonas</taxon>
    </lineage>
</organism>
<evidence type="ECO:0000313" key="2">
    <source>
        <dbReference type="Proteomes" id="UP000198940"/>
    </source>
</evidence>
<feature type="non-terminal residue" evidence="1">
    <location>
        <position position="224"/>
    </location>
</feature>
<evidence type="ECO:0000313" key="1">
    <source>
        <dbReference type="EMBL" id="SFC53274.1"/>
    </source>
</evidence>